<reference evidence="2 3" key="1">
    <citation type="submission" date="2020-08" db="EMBL/GenBank/DDBJ databases">
        <title>Sequencing the genomes of 1000 actinobacteria strains.</title>
        <authorList>
            <person name="Klenk H.-P."/>
        </authorList>
    </citation>
    <scope>NUCLEOTIDE SEQUENCE [LARGE SCALE GENOMIC DNA]</scope>
    <source>
        <strain evidence="2 3">DSM 23040</strain>
    </source>
</reference>
<dbReference type="GO" id="GO:0042781">
    <property type="term" value="F:3'-tRNA processing endoribonuclease activity"/>
    <property type="evidence" value="ECO:0007669"/>
    <property type="project" value="TreeGrafter"/>
</dbReference>
<dbReference type="PANTHER" id="PTHR46018:SF4">
    <property type="entry name" value="METALLO-HYDROLASE YHFI-RELATED"/>
    <property type="match status" value="1"/>
</dbReference>
<keyword evidence="3" id="KW-1185">Reference proteome</keyword>
<dbReference type="Proteomes" id="UP000568050">
    <property type="component" value="Unassembled WGS sequence"/>
</dbReference>
<dbReference type="Pfam" id="PF12706">
    <property type="entry name" value="Lactamase_B_2"/>
    <property type="match status" value="1"/>
</dbReference>
<dbReference type="InterPro" id="IPR001279">
    <property type="entry name" value="Metallo-B-lactamas"/>
</dbReference>
<dbReference type="SUPFAM" id="SSF56281">
    <property type="entry name" value="Metallo-hydrolase/oxidoreductase"/>
    <property type="match status" value="1"/>
</dbReference>
<dbReference type="SMART" id="SM00849">
    <property type="entry name" value="Lactamase_B"/>
    <property type="match status" value="1"/>
</dbReference>
<evidence type="ECO:0000259" key="1">
    <source>
        <dbReference type="SMART" id="SM00849"/>
    </source>
</evidence>
<name>A0A839QQK2_9MICO</name>
<dbReference type="InterPro" id="IPR036866">
    <property type="entry name" value="RibonucZ/Hydroxyglut_hydro"/>
</dbReference>
<protein>
    <submittedName>
        <fullName evidence="2">Ribonuclease BN (tRNA processing enzyme)</fullName>
    </submittedName>
</protein>
<comment type="caution">
    <text evidence="2">The sequence shown here is derived from an EMBL/GenBank/DDBJ whole genome shotgun (WGS) entry which is preliminary data.</text>
</comment>
<accession>A0A839QQK2</accession>
<dbReference type="EMBL" id="JACHWP010000001">
    <property type="protein sequence ID" value="MBB3022055.1"/>
    <property type="molecule type" value="Genomic_DNA"/>
</dbReference>
<dbReference type="PANTHER" id="PTHR46018">
    <property type="entry name" value="ZINC PHOSPHODIESTERASE ELAC PROTEIN 1"/>
    <property type="match status" value="1"/>
</dbReference>
<dbReference type="AlphaFoldDB" id="A0A839QQK2"/>
<evidence type="ECO:0000313" key="3">
    <source>
        <dbReference type="Proteomes" id="UP000568050"/>
    </source>
</evidence>
<dbReference type="Gene3D" id="3.60.15.10">
    <property type="entry name" value="Ribonuclease Z/Hydroxyacylglutathione hydrolase-like"/>
    <property type="match status" value="1"/>
</dbReference>
<dbReference type="CDD" id="cd07716">
    <property type="entry name" value="RNaseZ_short-form-like_MBL-fold"/>
    <property type="match status" value="1"/>
</dbReference>
<dbReference type="RefSeq" id="WP_183373802.1">
    <property type="nucleotide sequence ID" value="NZ_CBCSFZ010000015.1"/>
</dbReference>
<evidence type="ECO:0000313" key="2">
    <source>
        <dbReference type="EMBL" id="MBB3022055.1"/>
    </source>
</evidence>
<proteinExistence type="predicted"/>
<sequence>MKLTVLGCSGSFPSADSPASSYLVQHVDDEGRTWRILLDAGNGSFSTLQRVVDPCDLDAVVISHLHADHFLDVAALEVFRAYHPERDLPVIPVYAPEDAAARLNAATGNTCTTPPGASGPALKHEVLADQRTFEVGPVRFTAREVRHPGPAFGFRIEAGGRTLTYSGDTDSCDSLVDLARDADLFLCEAGYIEGRDDHIEGLHLSGRRAGVAAQEAGAQHLLLTHIPAWTDPQIPMREASEVFEGPISRAELLATVSV</sequence>
<gene>
    <name evidence="2" type="ORF">FHX50_000303</name>
</gene>
<feature type="domain" description="Metallo-beta-lactamase" evidence="1">
    <location>
        <begin position="18"/>
        <end position="220"/>
    </location>
</feature>
<organism evidence="2 3">
    <name type="scientific">Helcobacillus massiliensis</name>
    <dbReference type="NCBI Taxonomy" id="521392"/>
    <lineage>
        <taxon>Bacteria</taxon>
        <taxon>Bacillati</taxon>
        <taxon>Actinomycetota</taxon>
        <taxon>Actinomycetes</taxon>
        <taxon>Micrococcales</taxon>
        <taxon>Dermabacteraceae</taxon>
        <taxon>Helcobacillus</taxon>
    </lineage>
</organism>